<dbReference type="Proteomes" id="UP001557470">
    <property type="component" value="Unassembled WGS sequence"/>
</dbReference>
<sequence>GSLLLPKPDLCSESPSCFAVKKGTVFICDNTANNCIAMEGFLDRIKMHQFNITIEIFNMSKQDDGQYYWLCGKSHTFPLVVKVHSERSTANADHPPSSTTPAGRTASSNTKEAPQQSTPAGLTALQGVGISLLLLAGLVLVVVLVVVLVWVLWCRKKYPDNEAQPQEMDTFLPSVRIESTAACY</sequence>
<keyword evidence="2" id="KW-0472">Membrane</keyword>
<feature type="compositionally biased region" description="Polar residues" evidence="1">
    <location>
        <begin position="88"/>
        <end position="118"/>
    </location>
</feature>
<gene>
    <name evidence="3" type="ORF">UPYG_G00088110</name>
</gene>
<feature type="transmembrane region" description="Helical" evidence="2">
    <location>
        <begin position="128"/>
        <end position="153"/>
    </location>
</feature>
<protein>
    <submittedName>
        <fullName evidence="3">Uncharacterized protein</fullName>
    </submittedName>
</protein>
<name>A0ABD0XUF0_UMBPY</name>
<comment type="caution">
    <text evidence="3">The sequence shown here is derived from an EMBL/GenBank/DDBJ whole genome shotgun (WGS) entry which is preliminary data.</text>
</comment>
<feature type="non-terminal residue" evidence="3">
    <location>
        <position position="1"/>
    </location>
</feature>
<evidence type="ECO:0000313" key="3">
    <source>
        <dbReference type="EMBL" id="KAL1007540.1"/>
    </source>
</evidence>
<reference evidence="3 4" key="1">
    <citation type="submission" date="2024-06" db="EMBL/GenBank/DDBJ databases">
        <authorList>
            <person name="Pan Q."/>
            <person name="Wen M."/>
            <person name="Jouanno E."/>
            <person name="Zahm M."/>
            <person name="Klopp C."/>
            <person name="Cabau C."/>
            <person name="Louis A."/>
            <person name="Berthelot C."/>
            <person name="Parey E."/>
            <person name="Roest Crollius H."/>
            <person name="Montfort J."/>
            <person name="Robinson-Rechavi M."/>
            <person name="Bouchez O."/>
            <person name="Lampietro C."/>
            <person name="Lopez Roques C."/>
            <person name="Donnadieu C."/>
            <person name="Postlethwait J."/>
            <person name="Bobe J."/>
            <person name="Verreycken H."/>
            <person name="Guiguen Y."/>
        </authorList>
    </citation>
    <scope>NUCLEOTIDE SEQUENCE [LARGE SCALE GENOMIC DNA]</scope>
    <source>
        <strain evidence="3">Up_M1</strain>
        <tissue evidence="3">Testis</tissue>
    </source>
</reference>
<keyword evidence="4" id="KW-1185">Reference proteome</keyword>
<evidence type="ECO:0000256" key="1">
    <source>
        <dbReference type="SAM" id="MobiDB-lite"/>
    </source>
</evidence>
<evidence type="ECO:0000313" key="4">
    <source>
        <dbReference type="Proteomes" id="UP001557470"/>
    </source>
</evidence>
<accession>A0ABD0XUF0</accession>
<evidence type="ECO:0000256" key="2">
    <source>
        <dbReference type="SAM" id="Phobius"/>
    </source>
</evidence>
<keyword evidence="2" id="KW-1133">Transmembrane helix</keyword>
<proteinExistence type="predicted"/>
<keyword evidence="2" id="KW-0812">Transmembrane</keyword>
<feature type="region of interest" description="Disordered" evidence="1">
    <location>
        <begin position="87"/>
        <end position="118"/>
    </location>
</feature>
<dbReference type="EMBL" id="JAGEUA010000002">
    <property type="protein sequence ID" value="KAL1007540.1"/>
    <property type="molecule type" value="Genomic_DNA"/>
</dbReference>
<dbReference type="AlphaFoldDB" id="A0ABD0XUF0"/>
<organism evidence="3 4">
    <name type="scientific">Umbra pygmaea</name>
    <name type="common">Eastern mudminnow</name>
    <dbReference type="NCBI Taxonomy" id="75934"/>
    <lineage>
        <taxon>Eukaryota</taxon>
        <taxon>Metazoa</taxon>
        <taxon>Chordata</taxon>
        <taxon>Craniata</taxon>
        <taxon>Vertebrata</taxon>
        <taxon>Euteleostomi</taxon>
        <taxon>Actinopterygii</taxon>
        <taxon>Neopterygii</taxon>
        <taxon>Teleostei</taxon>
        <taxon>Protacanthopterygii</taxon>
        <taxon>Esociformes</taxon>
        <taxon>Umbridae</taxon>
        <taxon>Umbra</taxon>
    </lineage>
</organism>